<sequence>MLRNTADCQADLERFINRVAASETVWYLRSEHGTASCESNDFTADDDGPVTVLLYFSDEAYARRCQNAQFDDHTIESMPLFDFLFRWLPGMSGDGVMAGPNWNHELVGLELDPLELREQIDSALSPAQMATHAERYRSLTQLP</sequence>
<protein>
    <submittedName>
        <fullName evidence="1">Uncharacterized protein DUF2750</fullName>
    </submittedName>
</protein>
<comment type="caution">
    <text evidence="1">The sequence shown here is derived from an EMBL/GenBank/DDBJ whole genome shotgun (WGS) entry which is preliminary data.</text>
</comment>
<gene>
    <name evidence="1" type="ORF">EI77_04337</name>
</gene>
<dbReference type="InterPro" id="IPR021284">
    <property type="entry name" value="DUF2750"/>
</dbReference>
<dbReference type="AlphaFoldDB" id="A0A4R7RL44"/>
<name>A0A4R7RL44_9BACT</name>
<evidence type="ECO:0000313" key="1">
    <source>
        <dbReference type="EMBL" id="TDU64153.1"/>
    </source>
</evidence>
<accession>A0A4R7RL44</accession>
<dbReference type="Proteomes" id="UP000295662">
    <property type="component" value="Unassembled WGS sequence"/>
</dbReference>
<reference evidence="1 2" key="1">
    <citation type="submission" date="2019-03" db="EMBL/GenBank/DDBJ databases">
        <title>Genomic Encyclopedia of Archaeal and Bacterial Type Strains, Phase II (KMG-II): from individual species to whole genera.</title>
        <authorList>
            <person name="Goeker M."/>
        </authorList>
    </citation>
    <scope>NUCLEOTIDE SEQUENCE [LARGE SCALE GENOMIC DNA]</scope>
    <source>
        <strain evidence="1 2">ATCC 25309</strain>
    </source>
</reference>
<keyword evidence="2" id="KW-1185">Reference proteome</keyword>
<dbReference type="Pfam" id="PF11042">
    <property type="entry name" value="DUF2750"/>
    <property type="match status" value="1"/>
</dbReference>
<proteinExistence type="predicted"/>
<dbReference type="EMBL" id="SOCA01000012">
    <property type="protein sequence ID" value="TDU64153.1"/>
    <property type="molecule type" value="Genomic_DNA"/>
</dbReference>
<organism evidence="1 2">
    <name type="scientific">Prosthecobacter fusiformis</name>
    <dbReference type="NCBI Taxonomy" id="48464"/>
    <lineage>
        <taxon>Bacteria</taxon>
        <taxon>Pseudomonadati</taxon>
        <taxon>Verrucomicrobiota</taxon>
        <taxon>Verrucomicrobiia</taxon>
        <taxon>Verrucomicrobiales</taxon>
        <taxon>Verrucomicrobiaceae</taxon>
        <taxon>Prosthecobacter</taxon>
    </lineage>
</organism>
<evidence type="ECO:0000313" key="2">
    <source>
        <dbReference type="Proteomes" id="UP000295662"/>
    </source>
</evidence>